<accession>A0A2U8FLY0</accession>
<protein>
    <recommendedName>
        <fullName evidence="4">Phage virion morphogenesis protein</fullName>
    </recommendedName>
</protein>
<dbReference type="KEGG" id="apor:DDU33_07880"/>
<name>A0A2U8FLY0_9PAST</name>
<evidence type="ECO:0000313" key="2">
    <source>
        <dbReference type="EMBL" id="AWI51988.1"/>
    </source>
</evidence>
<evidence type="ECO:0000256" key="1">
    <source>
        <dbReference type="SAM" id="MobiDB-lite"/>
    </source>
</evidence>
<dbReference type="EMBL" id="CP029206">
    <property type="protein sequence ID" value="AWI51988.1"/>
    <property type="molecule type" value="Genomic_DNA"/>
</dbReference>
<feature type="region of interest" description="Disordered" evidence="1">
    <location>
        <begin position="99"/>
        <end position="128"/>
    </location>
</feature>
<proteinExistence type="predicted"/>
<feature type="region of interest" description="Disordered" evidence="1">
    <location>
        <begin position="41"/>
        <end position="60"/>
    </location>
</feature>
<sequence length="223" mass="25576">MGLDKKDLDAFLKDLEVIALPAKKKREILIRTLQMIKRKAVSNAANQREPTGTSWKKRKKGTAKMLRRIAKLANSKAEHESKGRLFYRHDRTGQIATEHQEGLDHLHKKSDKQSITKEGKPSDPATARQAKKLRDLGYTVAGATKKDGSKRQRRPGIREIQQTLNRARASLIIRKLEEKYGTGTKKGLTQWIIPTEKRAFLDTREEENAKIILEEIQKYTQKQ</sequence>
<dbReference type="Proteomes" id="UP000244920">
    <property type="component" value="Chromosome"/>
</dbReference>
<feature type="compositionally biased region" description="Polar residues" evidence="1">
    <location>
        <begin position="43"/>
        <end position="54"/>
    </location>
</feature>
<dbReference type="AlphaFoldDB" id="A0A2U8FLY0"/>
<gene>
    <name evidence="2" type="ORF">DDU33_07880</name>
</gene>
<reference evidence="3" key="1">
    <citation type="submission" date="2018-05" db="EMBL/GenBank/DDBJ databases">
        <title>Complete genome sequence of Actinobacillus porcitonsillarum reference strain 9953L55 (CCUG 46996).</title>
        <authorList>
            <person name="Dona V."/>
            <person name="Perreten V."/>
        </authorList>
    </citation>
    <scope>NUCLEOTIDE SEQUENCE [LARGE SCALE GENOMIC DNA]</scope>
    <source>
        <strain evidence="3">9953L55</strain>
    </source>
</reference>
<evidence type="ECO:0000313" key="3">
    <source>
        <dbReference type="Proteomes" id="UP000244920"/>
    </source>
</evidence>
<feature type="compositionally biased region" description="Basic and acidic residues" evidence="1">
    <location>
        <begin position="99"/>
        <end position="121"/>
    </location>
</feature>
<keyword evidence="3" id="KW-1185">Reference proteome</keyword>
<organism evidence="2 3">
    <name type="scientific">Actinobacillus porcitonsillarum</name>
    <dbReference type="NCBI Taxonomy" id="189834"/>
    <lineage>
        <taxon>Bacteria</taxon>
        <taxon>Pseudomonadati</taxon>
        <taxon>Pseudomonadota</taxon>
        <taxon>Gammaproteobacteria</taxon>
        <taxon>Pasteurellales</taxon>
        <taxon>Pasteurellaceae</taxon>
        <taxon>Actinobacillus</taxon>
    </lineage>
</organism>
<evidence type="ECO:0008006" key="4">
    <source>
        <dbReference type="Google" id="ProtNLM"/>
    </source>
</evidence>